<evidence type="ECO:0000313" key="3">
    <source>
        <dbReference type="EMBL" id="RUL50456.1"/>
    </source>
</evidence>
<dbReference type="PRINTS" id="PR00081">
    <property type="entry name" value="GDHRDH"/>
</dbReference>
<dbReference type="InterPro" id="IPR051122">
    <property type="entry name" value="SDR_DHRS6-like"/>
</dbReference>
<name>A0A3S0P6Y0_9BACI</name>
<keyword evidence="2" id="KW-0560">Oxidoreductase</keyword>
<evidence type="ECO:0000256" key="1">
    <source>
        <dbReference type="ARBA" id="ARBA00006484"/>
    </source>
</evidence>
<sequence>MKILLVGATGTIGSAVRNELTLRHEIITAGRNGADIFVDITSPESIKNMYQTVGKVDAVINTAGNVYFGSLSELTLENNEITIQSKLKGQMNLVLLGLNHVNDKGSFTLTTGITMDDPVVGGASAAMACGAIRAFVQSAAIDMPRGIRINNISPTVLEEAIEEYGPAFPGIVPVSGKKVAQAFRKSVEGAQTGQTYTLYC</sequence>
<dbReference type="AlphaFoldDB" id="A0A3S0P6Y0"/>
<accession>A0A3S0P6Y0</accession>
<dbReference type="Proteomes" id="UP000287910">
    <property type="component" value="Unassembled WGS sequence"/>
</dbReference>
<reference evidence="3 4" key="1">
    <citation type="submission" date="2018-12" db="EMBL/GenBank/DDBJ databases">
        <title>Lysinibacillus antri sp. nov., isolated from a cave soil.</title>
        <authorList>
            <person name="Narsing Rao M.P."/>
            <person name="Zhang H."/>
            <person name="Dong Z.-Y."/>
            <person name="Niu X.-K."/>
            <person name="Zhang K."/>
            <person name="Fang B.-Z."/>
            <person name="Kang Y.-Q."/>
            <person name="Xiao M."/>
            <person name="Li W.-J."/>
        </authorList>
    </citation>
    <scope>NUCLEOTIDE SEQUENCE [LARGE SCALE GENOMIC DNA]</scope>
    <source>
        <strain evidence="3 4">SYSU K30002</strain>
    </source>
</reference>
<dbReference type="PANTHER" id="PTHR43477">
    <property type="entry name" value="DIHYDROANTICAPSIN 7-DEHYDROGENASE"/>
    <property type="match status" value="1"/>
</dbReference>
<comment type="caution">
    <text evidence="3">The sequence shown here is derived from an EMBL/GenBank/DDBJ whole genome shotgun (WGS) entry which is preliminary data.</text>
</comment>
<proteinExistence type="inferred from homology"/>
<evidence type="ECO:0000313" key="4">
    <source>
        <dbReference type="Proteomes" id="UP000287910"/>
    </source>
</evidence>
<comment type="similarity">
    <text evidence="1">Belongs to the short-chain dehydrogenases/reductases (SDR) family.</text>
</comment>
<dbReference type="Pfam" id="PF13561">
    <property type="entry name" value="adh_short_C2"/>
    <property type="match status" value="1"/>
</dbReference>
<dbReference type="GO" id="GO:0016491">
    <property type="term" value="F:oxidoreductase activity"/>
    <property type="evidence" value="ECO:0007669"/>
    <property type="project" value="UniProtKB-KW"/>
</dbReference>
<dbReference type="EMBL" id="RYYR01000020">
    <property type="protein sequence ID" value="RUL50456.1"/>
    <property type="molecule type" value="Genomic_DNA"/>
</dbReference>
<dbReference type="InterPro" id="IPR036291">
    <property type="entry name" value="NAD(P)-bd_dom_sf"/>
</dbReference>
<dbReference type="RefSeq" id="WP_126659764.1">
    <property type="nucleotide sequence ID" value="NZ_RYYR01000020.1"/>
</dbReference>
<dbReference type="Gene3D" id="3.40.50.720">
    <property type="entry name" value="NAD(P)-binding Rossmann-like Domain"/>
    <property type="match status" value="1"/>
</dbReference>
<organism evidence="3 4">
    <name type="scientific">Lysinibacillus antri</name>
    <dbReference type="NCBI Taxonomy" id="2498145"/>
    <lineage>
        <taxon>Bacteria</taxon>
        <taxon>Bacillati</taxon>
        <taxon>Bacillota</taxon>
        <taxon>Bacilli</taxon>
        <taxon>Bacillales</taxon>
        <taxon>Bacillaceae</taxon>
        <taxon>Lysinibacillus</taxon>
    </lineage>
</organism>
<keyword evidence="4" id="KW-1185">Reference proteome</keyword>
<evidence type="ECO:0000256" key="2">
    <source>
        <dbReference type="ARBA" id="ARBA00023002"/>
    </source>
</evidence>
<gene>
    <name evidence="3" type="ORF">EK386_13800</name>
</gene>
<protein>
    <submittedName>
        <fullName evidence="3">Short chain dehydrogenase</fullName>
    </submittedName>
</protein>
<dbReference type="NCBIfam" id="NF005754">
    <property type="entry name" value="PRK07578.1"/>
    <property type="match status" value="1"/>
</dbReference>
<dbReference type="InterPro" id="IPR002347">
    <property type="entry name" value="SDR_fam"/>
</dbReference>
<dbReference type="CDD" id="cd11731">
    <property type="entry name" value="Lin1944_like_SDR_c"/>
    <property type="match status" value="1"/>
</dbReference>
<dbReference type="PANTHER" id="PTHR43477:SF1">
    <property type="entry name" value="DIHYDROANTICAPSIN 7-DEHYDROGENASE"/>
    <property type="match status" value="1"/>
</dbReference>
<dbReference type="SUPFAM" id="SSF51735">
    <property type="entry name" value="NAD(P)-binding Rossmann-fold domains"/>
    <property type="match status" value="1"/>
</dbReference>